<accession>A0A2N7LFW0</accession>
<keyword evidence="7 11" id="KW-0067">ATP-binding</keyword>
<dbReference type="PANTHER" id="PTHR43790:SF3">
    <property type="entry name" value="D-ALLOSE IMPORT ATP-BINDING PROTEIN ALSA-RELATED"/>
    <property type="match status" value="1"/>
</dbReference>
<keyword evidence="4" id="KW-0762">Sugar transport</keyword>
<evidence type="ECO:0000256" key="4">
    <source>
        <dbReference type="ARBA" id="ARBA00022597"/>
    </source>
</evidence>
<keyword evidence="9" id="KW-0472">Membrane</keyword>
<dbReference type="InterPro" id="IPR003439">
    <property type="entry name" value="ABC_transporter-like_ATP-bd"/>
</dbReference>
<dbReference type="CDD" id="cd03216">
    <property type="entry name" value="ABC_Carb_Monos_I"/>
    <property type="match status" value="1"/>
</dbReference>
<keyword evidence="6" id="KW-0547">Nucleotide-binding</keyword>
<dbReference type="PROSITE" id="PS00211">
    <property type="entry name" value="ABC_TRANSPORTER_1"/>
    <property type="match status" value="1"/>
</dbReference>
<evidence type="ECO:0000256" key="3">
    <source>
        <dbReference type="ARBA" id="ARBA00022475"/>
    </source>
</evidence>
<dbReference type="InterPro" id="IPR017871">
    <property type="entry name" value="ABC_transporter-like_CS"/>
</dbReference>
<dbReference type="PROSITE" id="PS50893">
    <property type="entry name" value="ABC_TRANSPORTER_2"/>
    <property type="match status" value="2"/>
</dbReference>
<sequence length="505" mass="55739">MGELLRLEHVSKQYPGVLALDDVSLTLEPGEVHVLFGENGAGKSTLISMVAGVMPPSNGQLIFNGEPVRFNSVYDARLNGISAVFQEFSLVESLTVGENLLLGDEPTNWRFIDQKTSQELVEKELEKFDFDLSPTQVVGQLSRAGQQMVEIAKALRSDVSVLILDEPTASLTEKETEQLFELVDELKAKGVGIFYITHRMAEIHRIADRISVLRDGKHIGTVNAEEVTDDELVEMMTGRVISQLYPDIPCNRRETVLQVSELQTSDGTVQSATFSVAEGEVVGFAGLVGCGKSEALRACFGIETVESGQVTFYGENVTGFSPREMLEMGMFYNSRDRKEEGLMMVRSGRENIGLASLDTPPFKASGSLVNRRHEKDIAERLASRLRLYPMDTERDVSQFSGGNQQKVLLAKCLTRGVSLYIFDEPTVGVDVATRSEIYAFIGELCEQGAAVVIISSDLPEILNLTHRAYVMHEGEIKAHFTGDDITEQNILGHFFHREETESAAS</sequence>
<reference evidence="12" key="1">
    <citation type="submission" date="2016-07" db="EMBL/GenBank/DDBJ databases">
        <title>Nontailed viruses are major unrecognized killers of bacteria in the ocean.</title>
        <authorList>
            <person name="Kauffman K."/>
            <person name="Hussain F."/>
            <person name="Yang J."/>
            <person name="Arevalo P."/>
            <person name="Brown J."/>
            <person name="Cutler M."/>
            <person name="Kelly L."/>
            <person name="Polz M.F."/>
        </authorList>
    </citation>
    <scope>NUCLEOTIDE SEQUENCE [LARGE SCALE GENOMIC DNA]</scope>
    <source>
        <strain evidence="12">10N.261.45.A10</strain>
    </source>
</reference>
<evidence type="ECO:0000256" key="8">
    <source>
        <dbReference type="ARBA" id="ARBA00022967"/>
    </source>
</evidence>
<evidence type="ECO:0000256" key="5">
    <source>
        <dbReference type="ARBA" id="ARBA00022737"/>
    </source>
</evidence>
<dbReference type="InterPro" id="IPR050107">
    <property type="entry name" value="ABC_carbohydrate_import_ATPase"/>
</dbReference>
<organism evidence="11 12">
    <name type="scientific">Enterovibrio norvegicus</name>
    <dbReference type="NCBI Taxonomy" id="188144"/>
    <lineage>
        <taxon>Bacteria</taxon>
        <taxon>Pseudomonadati</taxon>
        <taxon>Pseudomonadota</taxon>
        <taxon>Gammaproteobacteria</taxon>
        <taxon>Vibrionales</taxon>
        <taxon>Vibrionaceae</taxon>
        <taxon>Enterovibrio</taxon>
    </lineage>
</organism>
<proteinExistence type="predicted"/>
<keyword evidence="3" id="KW-1003">Cell membrane</keyword>
<evidence type="ECO:0000256" key="6">
    <source>
        <dbReference type="ARBA" id="ARBA00022741"/>
    </source>
</evidence>
<feature type="domain" description="ABC transporter" evidence="10">
    <location>
        <begin position="5"/>
        <end position="240"/>
    </location>
</feature>
<evidence type="ECO:0000256" key="7">
    <source>
        <dbReference type="ARBA" id="ARBA00022840"/>
    </source>
</evidence>
<evidence type="ECO:0000313" key="11">
    <source>
        <dbReference type="EMBL" id="PMN94425.1"/>
    </source>
</evidence>
<evidence type="ECO:0000259" key="10">
    <source>
        <dbReference type="PROSITE" id="PS50893"/>
    </source>
</evidence>
<dbReference type="PANTHER" id="PTHR43790">
    <property type="entry name" value="CARBOHYDRATE TRANSPORT ATP-BINDING PROTEIN MG119-RELATED"/>
    <property type="match status" value="1"/>
</dbReference>
<dbReference type="Pfam" id="PF00005">
    <property type="entry name" value="ABC_tran"/>
    <property type="match status" value="2"/>
</dbReference>
<dbReference type="RefSeq" id="WP_102390125.1">
    <property type="nucleotide sequence ID" value="NZ_JBFRLP010000015.1"/>
</dbReference>
<dbReference type="EMBL" id="MDAL01000007">
    <property type="protein sequence ID" value="PMN94425.1"/>
    <property type="molecule type" value="Genomic_DNA"/>
</dbReference>
<dbReference type="FunFam" id="3.40.50.300:FF:000127">
    <property type="entry name" value="Ribose import ATP-binding protein RbsA"/>
    <property type="match status" value="1"/>
</dbReference>
<name>A0A2N7LFW0_9GAMM</name>
<comment type="subcellular location">
    <subcellularLocation>
        <location evidence="1">Cell membrane</location>
        <topology evidence="1">Peripheral membrane protein</topology>
    </subcellularLocation>
</comment>
<dbReference type="AlphaFoldDB" id="A0A2N7LFW0"/>
<feature type="domain" description="ABC transporter" evidence="10">
    <location>
        <begin position="251"/>
        <end position="498"/>
    </location>
</feature>
<dbReference type="SMART" id="SM00382">
    <property type="entry name" value="AAA"/>
    <property type="match status" value="2"/>
</dbReference>
<keyword evidence="2" id="KW-0813">Transport</keyword>
<gene>
    <name evidence="11" type="ORF">BCT23_09610</name>
</gene>
<evidence type="ECO:0000256" key="2">
    <source>
        <dbReference type="ARBA" id="ARBA00022448"/>
    </source>
</evidence>
<dbReference type="GO" id="GO:0005524">
    <property type="term" value="F:ATP binding"/>
    <property type="evidence" value="ECO:0007669"/>
    <property type="project" value="UniProtKB-KW"/>
</dbReference>
<keyword evidence="5" id="KW-0677">Repeat</keyword>
<dbReference type="InterPro" id="IPR003593">
    <property type="entry name" value="AAA+_ATPase"/>
</dbReference>
<keyword evidence="8" id="KW-1278">Translocase</keyword>
<comment type="caution">
    <text evidence="11">The sequence shown here is derived from an EMBL/GenBank/DDBJ whole genome shotgun (WGS) entry which is preliminary data.</text>
</comment>
<dbReference type="Gene3D" id="3.40.50.300">
    <property type="entry name" value="P-loop containing nucleotide triphosphate hydrolases"/>
    <property type="match status" value="2"/>
</dbReference>
<evidence type="ECO:0000256" key="9">
    <source>
        <dbReference type="ARBA" id="ARBA00023136"/>
    </source>
</evidence>
<evidence type="ECO:0000256" key="1">
    <source>
        <dbReference type="ARBA" id="ARBA00004202"/>
    </source>
</evidence>
<evidence type="ECO:0000313" key="12">
    <source>
        <dbReference type="Proteomes" id="UP000235387"/>
    </source>
</evidence>
<dbReference type="GO" id="GO:0016887">
    <property type="term" value="F:ATP hydrolysis activity"/>
    <property type="evidence" value="ECO:0007669"/>
    <property type="project" value="InterPro"/>
</dbReference>
<dbReference type="GO" id="GO:0005886">
    <property type="term" value="C:plasma membrane"/>
    <property type="evidence" value="ECO:0007669"/>
    <property type="project" value="UniProtKB-SubCell"/>
</dbReference>
<dbReference type="SUPFAM" id="SSF52540">
    <property type="entry name" value="P-loop containing nucleoside triphosphate hydrolases"/>
    <property type="match status" value="2"/>
</dbReference>
<dbReference type="CDD" id="cd03215">
    <property type="entry name" value="ABC_Carb_Monos_II"/>
    <property type="match status" value="1"/>
</dbReference>
<protein>
    <submittedName>
        <fullName evidence="11">Sugar ABC transporter ATP-binding protein</fullName>
    </submittedName>
</protein>
<dbReference type="InterPro" id="IPR027417">
    <property type="entry name" value="P-loop_NTPase"/>
</dbReference>
<dbReference type="Proteomes" id="UP000235387">
    <property type="component" value="Unassembled WGS sequence"/>
</dbReference>